<keyword evidence="2" id="KW-1185">Reference proteome</keyword>
<accession>A0A914LKE7</accession>
<dbReference type="Proteomes" id="UP000887563">
    <property type="component" value="Unplaced"/>
</dbReference>
<sequence>MNNNQKDDFNFNKNFRVNNYKSKQQKAQLLQMSNWQRRARSVAPKNKKFQQKREFSKQKERNLNENYSTDFENKLEKEEEEGRELQLNNFVDEISKIKLLLTNLEFSTQFWNIEREENNKINLFNLQQQQQSTTTTINSKPLFNNNFLLNSDLPIIEEQLNNIKKSLEEFRQFKINQPPKEYFRQNGKSETKLIKEKEFISPLQIKSRILNMEFYIEKRIQNILLNEKRNKKVFDNSSTKINNNNEVFELITTKNQNNFDNEIVLGKLREEKNVGNENIIQQKSQKFSQNLFNEEFQSNLNIFNYNKLLLNPNNKIQLKTNNDLKQLNNSSNFVGEEENKLIEEKINGGVYLHIFICQQLVFGSSH</sequence>
<feature type="compositionally biased region" description="Basic and acidic residues" evidence="1">
    <location>
        <begin position="51"/>
        <end position="63"/>
    </location>
</feature>
<organism evidence="2 3">
    <name type="scientific">Meloidogyne incognita</name>
    <name type="common">Southern root-knot nematode worm</name>
    <name type="synonym">Oxyuris incognita</name>
    <dbReference type="NCBI Taxonomy" id="6306"/>
    <lineage>
        <taxon>Eukaryota</taxon>
        <taxon>Metazoa</taxon>
        <taxon>Ecdysozoa</taxon>
        <taxon>Nematoda</taxon>
        <taxon>Chromadorea</taxon>
        <taxon>Rhabditida</taxon>
        <taxon>Tylenchina</taxon>
        <taxon>Tylenchomorpha</taxon>
        <taxon>Tylenchoidea</taxon>
        <taxon>Meloidogynidae</taxon>
        <taxon>Meloidogyninae</taxon>
        <taxon>Meloidogyne</taxon>
        <taxon>Meloidogyne incognita group</taxon>
    </lineage>
</organism>
<feature type="compositionally biased region" description="Basic residues" evidence="1">
    <location>
        <begin position="37"/>
        <end position="50"/>
    </location>
</feature>
<protein>
    <submittedName>
        <fullName evidence="3">Uncharacterized protein</fullName>
    </submittedName>
</protein>
<evidence type="ECO:0000313" key="3">
    <source>
        <dbReference type="WBParaSite" id="Minc3s00602g14951"/>
    </source>
</evidence>
<evidence type="ECO:0000313" key="2">
    <source>
        <dbReference type="Proteomes" id="UP000887563"/>
    </source>
</evidence>
<proteinExistence type="predicted"/>
<reference evidence="3" key="1">
    <citation type="submission" date="2022-11" db="UniProtKB">
        <authorList>
            <consortium name="WormBaseParasite"/>
        </authorList>
    </citation>
    <scope>IDENTIFICATION</scope>
</reference>
<evidence type="ECO:0000256" key="1">
    <source>
        <dbReference type="SAM" id="MobiDB-lite"/>
    </source>
</evidence>
<feature type="region of interest" description="Disordered" evidence="1">
    <location>
        <begin position="37"/>
        <end position="75"/>
    </location>
</feature>
<name>A0A914LKE7_MELIC</name>
<dbReference type="AlphaFoldDB" id="A0A914LKE7"/>
<dbReference type="WBParaSite" id="Minc3s00602g14951">
    <property type="protein sequence ID" value="Minc3s00602g14951"/>
    <property type="gene ID" value="Minc3s00602g14951"/>
</dbReference>